<dbReference type="GO" id="GO:0003735">
    <property type="term" value="F:structural constituent of ribosome"/>
    <property type="evidence" value="ECO:0007669"/>
    <property type="project" value="InterPro"/>
</dbReference>
<comment type="similarity">
    <text evidence="1">Belongs to the universal ribosomal protein uL4 family.</text>
</comment>
<keyword evidence="4" id="KW-0542">Nucleomorph</keyword>
<dbReference type="InterPro" id="IPR045240">
    <property type="entry name" value="Ribosomal_uL4_euk/arch"/>
</dbReference>
<dbReference type="GO" id="GO:0005840">
    <property type="term" value="C:ribosome"/>
    <property type="evidence" value="ECO:0007669"/>
    <property type="project" value="UniProtKB-KW"/>
</dbReference>
<dbReference type="Gene3D" id="3.40.1370.10">
    <property type="match status" value="1"/>
</dbReference>
<dbReference type="EMBL" id="AF083031">
    <property type="protein sequence ID" value="AAK39739.1"/>
    <property type="molecule type" value="Genomic_DNA"/>
</dbReference>
<dbReference type="Pfam" id="PF00573">
    <property type="entry name" value="Ribosomal_L4"/>
    <property type="match status" value="1"/>
</dbReference>
<geneLocation type="nucleomorph" evidence="4"/>
<accession>Q98S44</accession>
<evidence type="ECO:0000313" key="5">
    <source>
        <dbReference type="Proteomes" id="UP000242167"/>
    </source>
</evidence>
<dbReference type="GO" id="GO:1990904">
    <property type="term" value="C:ribonucleoprotein complex"/>
    <property type="evidence" value="ECO:0007669"/>
    <property type="project" value="UniProtKB-KW"/>
</dbReference>
<evidence type="ECO:0000256" key="2">
    <source>
        <dbReference type="ARBA" id="ARBA00022980"/>
    </source>
</evidence>
<dbReference type="GeneID" id="857212"/>
<dbReference type="Proteomes" id="UP000242167">
    <property type="component" value="Nucleomorph 3"/>
</dbReference>
<dbReference type="PIR" id="H90130">
    <property type="entry name" value="H90130"/>
</dbReference>
<organism evidence="4 5">
    <name type="scientific">Guillardia theta</name>
    <name type="common">Cryptophyte</name>
    <name type="synonym">Cryptomonas phi</name>
    <dbReference type="NCBI Taxonomy" id="55529"/>
    <lineage>
        <taxon>Eukaryota</taxon>
        <taxon>Cryptophyceae</taxon>
        <taxon>Pyrenomonadales</taxon>
        <taxon>Geminigeraceae</taxon>
        <taxon>Guillardia</taxon>
    </lineage>
</organism>
<evidence type="ECO:0000256" key="1">
    <source>
        <dbReference type="ARBA" id="ARBA00010528"/>
    </source>
</evidence>
<dbReference type="AlphaFoldDB" id="Q98S44"/>
<keyword evidence="2 4" id="KW-0689">Ribosomal protein</keyword>
<dbReference type="SUPFAM" id="SSF52166">
    <property type="entry name" value="Ribosomal protein L4"/>
    <property type="match status" value="1"/>
</dbReference>
<protein>
    <submittedName>
        <fullName evidence="4">60s ribosomal protein L1</fullName>
    </submittedName>
</protein>
<gene>
    <name evidence="4" type="primary">rpl1</name>
</gene>
<evidence type="ECO:0000256" key="3">
    <source>
        <dbReference type="ARBA" id="ARBA00023274"/>
    </source>
</evidence>
<evidence type="ECO:0000313" key="4">
    <source>
        <dbReference type="EMBL" id="AAK39739.1"/>
    </source>
</evidence>
<name>Q98S44_GUITH</name>
<proteinExistence type="inferred from homology"/>
<keyword evidence="3" id="KW-0687">Ribonucleoprotein</keyword>
<sequence>MDFANVYSCNKNIIDKLKIPKVFFSKIRVDIVRFVHKNMCKNKRQVYAVSSTAGMGTSAVSWGTGRAVSRVPRVPGSGTHRSGQGAIANFCRGGRIFNPTTIWRKWHHKINKNQRKSAIFSAIASSSIVSIIVSRGYRVKTIPEIPFVIEDSIEKIPKTRDLIKILTTLGINSIVRNKLKRKLKSGKGKMRNRRFKKPTGPLLVFKNNLKSLRNIANIDCMKISALNLTKLAPGGHLGRLCIWSSKAFQMLNTIS</sequence>
<reference evidence="4 5" key="1">
    <citation type="journal article" date="2001" name="Nature">
        <title>The highly reduced genome of an enslaved algal nucleus.</title>
        <authorList>
            <person name="Douglas S."/>
            <person name="Zauner S."/>
            <person name="Fraunholz M."/>
            <person name="Beaton M."/>
            <person name="Penny S."/>
            <person name="Deng L."/>
            <person name="Wu X."/>
            <person name="Reith M."/>
            <person name="Cavalier-Smith T."/>
            <person name="Maier U."/>
        </authorList>
    </citation>
    <scope>NUCLEOTIDE SEQUENCE [LARGE SCALE GENOMIC DNA]</scope>
</reference>
<dbReference type="PANTHER" id="PTHR19431">
    <property type="entry name" value="60S RIBOSOMAL PROTEIN L4"/>
    <property type="match status" value="1"/>
</dbReference>
<dbReference type="GO" id="GO:0006412">
    <property type="term" value="P:translation"/>
    <property type="evidence" value="ECO:0007669"/>
    <property type="project" value="InterPro"/>
</dbReference>
<dbReference type="InterPro" id="IPR023574">
    <property type="entry name" value="Ribosomal_uL4_dom_sf"/>
</dbReference>
<dbReference type="InterPro" id="IPR002136">
    <property type="entry name" value="Ribosomal_uL4"/>
</dbReference>
<dbReference type="RefSeq" id="XP_001713430.1">
    <property type="nucleotide sequence ID" value="XM_001713378.1"/>
</dbReference>